<protein>
    <submittedName>
        <fullName evidence="2">Uncharacterized protein</fullName>
    </submittedName>
</protein>
<evidence type="ECO:0000313" key="2">
    <source>
        <dbReference type="EMBL" id="GGA46961.1"/>
    </source>
</evidence>
<sequence length="103" mass="11740">MKIRIGKYTLTSDGHHNLIANETAKRKDGGEPSLRPVAFFSKLEHFCKWALDQRVLKSKAESIEELKIEIMAAKAEIIEAVQELEHGKVGQGKKKKNRRDRDV</sequence>
<feature type="coiled-coil region" evidence="1">
    <location>
        <begin position="56"/>
        <end position="83"/>
    </location>
</feature>
<reference evidence="3" key="1">
    <citation type="journal article" date="2019" name="Int. J. Syst. Evol. Microbiol.">
        <title>The Global Catalogue of Microorganisms (GCM) 10K type strain sequencing project: providing services to taxonomists for standard genome sequencing and annotation.</title>
        <authorList>
            <consortium name="The Broad Institute Genomics Platform"/>
            <consortium name="The Broad Institute Genome Sequencing Center for Infectious Disease"/>
            <person name="Wu L."/>
            <person name="Ma J."/>
        </authorList>
    </citation>
    <scope>NUCLEOTIDE SEQUENCE [LARGE SCALE GENOMIC DNA]</scope>
    <source>
        <strain evidence="3">CGMCC 1.12404</strain>
    </source>
</reference>
<keyword evidence="3" id="KW-1185">Reference proteome</keyword>
<dbReference type="RefSeq" id="WP_188432420.1">
    <property type="nucleotide sequence ID" value="NZ_BMEX01000005.1"/>
</dbReference>
<dbReference type="Proteomes" id="UP000617979">
    <property type="component" value="Unassembled WGS sequence"/>
</dbReference>
<evidence type="ECO:0000313" key="3">
    <source>
        <dbReference type="Proteomes" id="UP000617979"/>
    </source>
</evidence>
<keyword evidence="1" id="KW-0175">Coiled coil</keyword>
<comment type="caution">
    <text evidence="2">The sequence shown here is derived from an EMBL/GenBank/DDBJ whole genome shotgun (WGS) entry which is preliminary data.</text>
</comment>
<organism evidence="2 3">
    <name type="scientific">Kroppenstedtia guangzhouensis</name>
    <dbReference type="NCBI Taxonomy" id="1274356"/>
    <lineage>
        <taxon>Bacteria</taxon>
        <taxon>Bacillati</taxon>
        <taxon>Bacillota</taxon>
        <taxon>Bacilli</taxon>
        <taxon>Bacillales</taxon>
        <taxon>Thermoactinomycetaceae</taxon>
        <taxon>Kroppenstedtia</taxon>
    </lineage>
</organism>
<evidence type="ECO:0000256" key="1">
    <source>
        <dbReference type="SAM" id="Coils"/>
    </source>
</evidence>
<name>A0ABQ1GNI9_9BACL</name>
<gene>
    <name evidence="2" type="ORF">GCM10007416_20180</name>
</gene>
<accession>A0ABQ1GNI9</accession>
<dbReference type="EMBL" id="BMEX01000005">
    <property type="protein sequence ID" value="GGA46961.1"/>
    <property type="molecule type" value="Genomic_DNA"/>
</dbReference>
<proteinExistence type="predicted"/>